<dbReference type="WBParaSite" id="TTAC_0000251101-mRNA-1">
    <property type="protein sequence ID" value="TTAC_0000251101-mRNA-1"/>
    <property type="gene ID" value="TTAC_0000251101"/>
</dbReference>
<dbReference type="AlphaFoldDB" id="A0A0R3WP23"/>
<accession>A0A0R3WP23</accession>
<name>A0A0R3WP23_HYDTA</name>
<protein>
    <submittedName>
        <fullName evidence="1">Protein Wnt</fullName>
    </submittedName>
</protein>
<organism evidence="1">
    <name type="scientific">Hydatigena taeniaeformis</name>
    <name type="common">Feline tapeworm</name>
    <name type="synonym">Taenia taeniaeformis</name>
    <dbReference type="NCBI Taxonomy" id="6205"/>
    <lineage>
        <taxon>Eukaryota</taxon>
        <taxon>Metazoa</taxon>
        <taxon>Spiralia</taxon>
        <taxon>Lophotrochozoa</taxon>
        <taxon>Platyhelminthes</taxon>
        <taxon>Cestoda</taxon>
        <taxon>Eucestoda</taxon>
        <taxon>Cyclophyllidea</taxon>
        <taxon>Taeniidae</taxon>
        <taxon>Hydatigera</taxon>
    </lineage>
</organism>
<evidence type="ECO:0000313" key="1">
    <source>
        <dbReference type="WBParaSite" id="TTAC_0000251101-mRNA-1"/>
    </source>
</evidence>
<sequence>LEELNREAVQEREKRASGNLLSHWMLRTAEGAALVDQYLNECAVSGAVRCTVAFRRFRFDSCRSGIDTSTCKVHVGECCRGEY</sequence>
<reference evidence="1" key="1">
    <citation type="submission" date="2017-02" db="UniProtKB">
        <authorList>
            <consortium name="WormBaseParasite"/>
        </authorList>
    </citation>
    <scope>IDENTIFICATION</scope>
</reference>
<proteinExistence type="predicted"/>